<keyword evidence="2" id="KW-1185">Reference proteome</keyword>
<gene>
    <name evidence="1" type="ORF">F5148DRAFT_1185861</name>
</gene>
<protein>
    <submittedName>
        <fullName evidence="1">Uncharacterized protein</fullName>
    </submittedName>
</protein>
<proteinExistence type="predicted"/>
<dbReference type="Proteomes" id="UP001207468">
    <property type="component" value="Unassembled WGS sequence"/>
</dbReference>
<evidence type="ECO:0000313" key="2">
    <source>
        <dbReference type="Proteomes" id="UP001207468"/>
    </source>
</evidence>
<dbReference type="EMBL" id="JAGFNK010000058">
    <property type="protein sequence ID" value="KAI9509696.1"/>
    <property type="molecule type" value="Genomic_DNA"/>
</dbReference>
<sequence length="62" mass="6970">MHDELPTTVLPRRACLIIALDTDWTIWHGILNHTTWGKGAAAFSPVQDNITPVTDQSLQDRM</sequence>
<name>A0ACC0UDJ9_9AGAM</name>
<evidence type="ECO:0000313" key="1">
    <source>
        <dbReference type="EMBL" id="KAI9509696.1"/>
    </source>
</evidence>
<reference evidence="1" key="1">
    <citation type="submission" date="2021-03" db="EMBL/GenBank/DDBJ databases">
        <title>Evolutionary priming and transition to the ectomycorrhizal habit in an iconic lineage of mushroom-forming fungi: is preadaptation a requirement?</title>
        <authorList>
            <consortium name="DOE Joint Genome Institute"/>
            <person name="Looney B.P."/>
            <person name="Miyauchi S."/>
            <person name="Morin E."/>
            <person name="Drula E."/>
            <person name="Courty P.E."/>
            <person name="Chicoki N."/>
            <person name="Fauchery L."/>
            <person name="Kohler A."/>
            <person name="Kuo A."/>
            <person name="LaButti K."/>
            <person name="Pangilinan J."/>
            <person name="Lipzen A."/>
            <person name="Riley R."/>
            <person name="Andreopoulos W."/>
            <person name="He G."/>
            <person name="Johnson J."/>
            <person name="Barry K.W."/>
            <person name="Grigoriev I.V."/>
            <person name="Nagy L."/>
            <person name="Hibbett D."/>
            <person name="Henrissat B."/>
            <person name="Matheny P.B."/>
            <person name="Labbe J."/>
            <person name="Martin A.F."/>
        </authorList>
    </citation>
    <scope>NUCLEOTIDE SEQUENCE</scope>
    <source>
        <strain evidence="1">BPL698</strain>
    </source>
</reference>
<organism evidence="1 2">
    <name type="scientific">Russula earlei</name>
    <dbReference type="NCBI Taxonomy" id="71964"/>
    <lineage>
        <taxon>Eukaryota</taxon>
        <taxon>Fungi</taxon>
        <taxon>Dikarya</taxon>
        <taxon>Basidiomycota</taxon>
        <taxon>Agaricomycotina</taxon>
        <taxon>Agaricomycetes</taxon>
        <taxon>Russulales</taxon>
        <taxon>Russulaceae</taxon>
        <taxon>Russula</taxon>
    </lineage>
</organism>
<comment type="caution">
    <text evidence="1">The sequence shown here is derived from an EMBL/GenBank/DDBJ whole genome shotgun (WGS) entry which is preliminary data.</text>
</comment>
<accession>A0ACC0UDJ9</accession>